<dbReference type="Proteomes" id="UP000004410">
    <property type="component" value="Unassembled WGS sequence"/>
</dbReference>
<proteinExistence type="predicted"/>
<gene>
    <name evidence="1" type="ORF">RUMGNA_02988</name>
</gene>
<reference evidence="1 2" key="2">
    <citation type="submission" date="2007-06" db="EMBL/GenBank/DDBJ databases">
        <title>Draft genome sequence of Ruminococcus gnavus (ATCC 29149).</title>
        <authorList>
            <person name="Sudarsanam P."/>
            <person name="Ley R."/>
            <person name="Guruge J."/>
            <person name="Turnbaugh P.J."/>
            <person name="Mahowald M."/>
            <person name="Liep D."/>
            <person name="Gordon J."/>
        </authorList>
    </citation>
    <scope>NUCLEOTIDE SEQUENCE [LARGE SCALE GENOMIC DNA]</scope>
    <source>
        <strain evidence="1 2">ATCC 29149</strain>
    </source>
</reference>
<accession>A7B5Y5</accession>
<dbReference type="EMBL" id="AAYG02000026">
    <property type="protein sequence ID" value="EDN76672.1"/>
    <property type="molecule type" value="Genomic_DNA"/>
</dbReference>
<organism evidence="1 2">
    <name type="scientific">Mediterraneibacter gnavus (strain ATCC 29149 / DSM 114966 / JCM 6515 / VPI C7-9)</name>
    <name type="common">Ruminococcus gnavus</name>
    <dbReference type="NCBI Taxonomy" id="411470"/>
    <lineage>
        <taxon>Bacteria</taxon>
        <taxon>Bacillati</taxon>
        <taxon>Bacillota</taxon>
        <taxon>Clostridia</taxon>
        <taxon>Lachnospirales</taxon>
        <taxon>Lachnospiraceae</taxon>
        <taxon>Mediterraneibacter</taxon>
    </lineage>
</organism>
<evidence type="ECO:0000313" key="1">
    <source>
        <dbReference type="EMBL" id="EDN76672.1"/>
    </source>
</evidence>
<dbReference type="AlphaFoldDB" id="A7B5Y5"/>
<dbReference type="PaxDb" id="411470-RUMGNA_02988"/>
<comment type="caution">
    <text evidence="1">The sequence shown here is derived from an EMBL/GenBank/DDBJ whole genome shotgun (WGS) entry which is preliminary data.</text>
</comment>
<sequence length="34" mass="4095">MQNKLSLLYKRSFLINKNIAKLFITTILRYHLLS</sequence>
<evidence type="ECO:0000313" key="2">
    <source>
        <dbReference type="Proteomes" id="UP000004410"/>
    </source>
</evidence>
<reference evidence="1 2" key="1">
    <citation type="submission" date="2007-04" db="EMBL/GenBank/DDBJ databases">
        <authorList>
            <person name="Fulton L."/>
            <person name="Clifton S."/>
            <person name="Fulton B."/>
            <person name="Xu J."/>
            <person name="Minx P."/>
            <person name="Pepin K.H."/>
            <person name="Johnson M."/>
            <person name="Thiruvilangam P."/>
            <person name="Bhonagiri V."/>
            <person name="Nash W.E."/>
            <person name="Mardis E.R."/>
            <person name="Wilson R.K."/>
        </authorList>
    </citation>
    <scope>NUCLEOTIDE SEQUENCE [LARGE SCALE GENOMIC DNA]</scope>
    <source>
        <strain evidence="1 2">ATCC 29149</strain>
    </source>
</reference>
<protein>
    <submittedName>
        <fullName evidence="1">Uncharacterized protein</fullName>
    </submittedName>
</protein>
<name>A7B5Y5_MEDG7</name>